<gene>
    <name evidence="2" type="ORF">Plec18167_007027</name>
</gene>
<feature type="transmembrane region" description="Helical" evidence="1">
    <location>
        <begin position="309"/>
        <end position="329"/>
    </location>
</feature>
<feature type="transmembrane region" description="Helical" evidence="1">
    <location>
        <begin position="176"/>
        <end position="196"/>
    </location>
</feature>
<feature type="transmembrane region" description="Helical" evidence="1">
    <location>
        <begin position="283"/>
        <end position="303"/>
    </location>
</feature>
<name>A0ABR3X730_9EURO</name>
<feature type="transmembrane region" description="Helical" evidence="1">
    <location>
        <begin position="202"/>
        <end position="221"/>
    </location>
</feature>
<evidence type="ECO:0000313" key="2">
    <source>
        <dbReference type="EMBL" id="KAL1871468.1"/>
    </source>
</evidence>
<keyword evidence="1" id="KW-1133">Transmembrane helix</keyword>
<protein>
    <submittedName>
        <fullName evidence="2">Uncharacterized protein</fullName>
    </submittedName>
</protein>
<sequence length="469" mass="52456">MPITGQFAVYAVSLALNAGNVQALPFSTSNPHATLEDTNQVTFDPLAVAAVLHNPRADLSAAKLYTQYDRQSFTWPHTMMMGGTLTPVKMLVEHLTATYASVHPALSLCTRNIQKLEIKSNMIFRELPLSFCNIWLNDALSFRSSERPGNDFMIVYIDDILARRKGSTSDIWGKRLILQLISLLTGIILVVGIVFGVLTADIWAVTLFFLYAMHWVASVLISRTSLVTVHMDTIKPDPTPTYAIYERPSGGNIVFKGRYDALERWARMTWEYKTSPINDLIHWFWVISGTLAAISSVACMVNMRGYMQLAFLGVLAYSSLAEILATRLAGGLQYLVQGSGKTCEVKNNKTRTQGIIRATVEVGPEFRLTGLDWVKLGGLPDLKIFREMSALLGRINDIQSRSTAELEPDFSQEIEREFSSFYQSLENPDHPLANRIVSEIRDALTRWRPPPSDRIGEVKEPDVMYPAAV</sequence>
<evidence type="ECO:0000313" key="3">
    <source>
        <dbReference type="Proteomes" id="UP001583193"/>
    </source>
</evidence>
<keyword evidence="1" id="KW-0812">Transmembrane</keyword>
<comment type="caution">
    <text evidence="2">The sequence shown here is derived from an EMBL/GenBank/DDBJ whole genome shotgun (WGS) entry which is preliminary data.</text>
</comment>
<dbReference type="Proteomes" id="UP001583193">
    <property type="component" value="Unassembled WGS sequence"/>
</dbReference>
<evidence type="ECO:0000256" key="1">
    <source>
        <dbReference type="SAM" id="Phobius"/>
    </source>
</evidence>
<organism evidence="2 3">
    <name type="scientific">Paecilomyces lecythidis</name>
    <dbReference type="NCBI Taxonomy" id="3004212"/>
    <lineage>
        <taxon>Eukaryota</taxon>
        <taxon>Fungi</taxon>
        <taxon>Dikarya</taxon>
        <taxon>Ascomycota</taxon>
        <taxon>Pezizomycotina</taxon>
        <taxon>Eurotiomycetes</taxon>
        <taxon>Eurotiomycetidae</taxon>
        <taxon>Eurotiales</taxon>
        <taxon>Thermoascaceae</taxon>
        <taxon>Paecilomyces</taxon>
    </lineage>
</organism>
<accession>A0ABR3X730</accession>
<dbReference type="EMBL" id="JAVDPF010000027">
    <property type="protein sequence ID" value="KAL1871468.1"/>
    <property type="molecule type" value="Genomic_DNA"/>
</dbReference>
<keyword evidence="3" id="KW-1185">Reference proteome</keyword>
<proteinExistence type="predicted"/>
<reference evidence="2 3" key="1">
    <citation type="journal article" date="2024" name="IMA Fungus">
        <title>IMA Genome - F19 : A genome assembly and annotation guide to empower mycologists, including annotated draft genome sequences of Ceratocystis pirilliformis, Diaporthe australafricana, Fusarium ophioides, Paecilomyces lecythidis, and Sporothrix stenoceras.</title>
        <authorList>
            <person name="Aylward J."/>
            <person name="Wilson A.M."/>
            <person name="Visagie C.M."/>
            <person name="Spraker J."/>
            <person name="Barnes I."/>
            <person name="Buitendag C."/>
            <person name="Ceriani C."/>
            <person name="Del Mar Angel L."/>
            <person name="du Plessis D."/>
            <person name="Fuchs T."/>
            <person name="Gasser K."/>
            <person name="Kramer D."/>
            <person name="Li W."/>
            <person name="Munsamy K."/>
            <person name="Piso A."/>
            <person name="Price J.L."/>
            <person name="Sonnekus B."/>
            <person name="Thomas C."/>
            <person name="van der Nest A."/>
            <person name="van Dijk A."/>
            <person name="van Heerden A."/>
            <person name="van Vuuren N."/>
            <person name="Yilmaz N."/>
            <person name="Duong T.A."/>
            <person name="van der Merwe N.A."/>
            <person name="Wingfield M.J."/>
            <person name="Wingfield B.D."/>
        </authorList>
    </citation>
    <scope>NUCLEOTIDE SEQUENCE [LARGE SCALE GENOMIC DNA]</scope>
    <source>
        <strain evidence="2 3">CMW 18167</strain>
    </source>
</reference>
<keyword evidence="1" id="KW-0472">Membrane</keyword>